<gene>
    <name evidence="1" type="ORF">K488DRAFT_87917</name>
</gene>
<reference evidence="1" key="2">
    <citation type="journal article" date="2022" name="New Phytol.">
        <title>Evolutionary transition to the ectomycorrhizal habit in the genomes of a hyperdiverse lineage of mushroom-forming fungi.</title>
        <authorList>
            <person name="Looney B."/>
            <person name="Miyauchi S."/>
            <person name="Morin E."/>
            <person name="Drula E."/>
            <person name="Courty P.E."/>
            <person name="Kohler A."/>
            <person name="Kuo A."/>
            <person name="LaButti K."/>
            <person name="Pangilinan J."/>
            <person name="Lipzen A."/>
            <person name="Riley R."/>
            <person name="Andreopoulos W."/>
            <person name="He G."/>
            <person name="Johnson J."/>
            <person name="Nolan M."/>
            <person name="Tritt A."/>
            <person name="Barry K.W."/>
            <person name="Grigoriev I.V."/>
            <person name="Nagy L.G."/>
            <person name="Hibbett D."/>
            <person name="Henrissat B."/>
            <person name="Matheny P.B."/>
            <person name="Labbe J."/>
            <person name="Martin F.M."/>
        </authorList>
    </citation>
    <scope>NUCLEOTIDE SEQUENCE</scope>
    <source>
        <strain evidence="1">EC-137</strain>
    </source>
</reference>
<name>A0ACB8QEN5_9AGAM</name>
<comment type="caution">
    <text evidence="1">The sequence shown here is derived from an EMBL/GenBank/DDBJ whole genome shotgun (WGS) entry which is preliminary data.</text>
</comment>
<accession>A0ACB8QEN5</accession>
<dbReference type="EMBL" id="MU273630">
    <property type="protein sequence ID" value="KAI0030281.1"/>
    <property type="molecule type" value="Genomic_DNA"/>
</dbReference>
<evidence type="ECO:0000313" key="1">
    <source>
        <dbReference type="EMBL" id="KAI0030281.1"/>
    </source>
</evidence>
<protein>
    <submittedName>
        <fullName evidence="1">Uncharacterized protein</fullName>
    </submittedName>
</protein>
<evidence type="ECO:0000313" key="2">
    <source>
        <dbReference type="Proteomes" id="UP000814128"/>
    </source>
</evidence>
<proteinExistence type="predicted"/>
<sequence>MLALIALMFLISATHWMLQIITTDSGALFLEHSIAIDLASPALGTANIVLSDAIVLWRMCLLWNNSAAILAIAAALWLPVVGLGVANYVEVVQGAEGLHRAVQVALRVDSIGSATLALSLGLNLIATLITSWKVWLHNREIRRFVSPGARQTFVERFMVLLVKSGMLYVVFWILLIVSAESHAMDIHMSVPVISDTGNGLEYQVLSVENQAFEVLNRLLLQATGIYPTIIIVLVTLQKTHCDRQFTYDYELSEPTFATNAARSTYVSSAKLTGRVSQGEVHASHPSPTHRYSSGSEVLEINDGQSG</sequence>
<keyword evidence="2" id="KW-1185">Reference proteome</keyword>
<organism evidence="1 2">
    <name type="scientific">Vararia minispora EC-137</name>
    <dbReference type="NCBI Taxonomy" id="1314806"/>
    <lineage>
        <taxon>Eukaryota</taxon>
        <taxon>Fungi</taxon>
        <taxon>Dikarya</taxon>
        <taxon>Basidiomycota</taxon>
        <taxon>Agaricomycotina</taxon>
        <taxon>Agaricomycetes</taxon>
        <taxon>Russulales</taxon>
        <taxon>Lachnocladiaceae</taxon>
        <taxon>Vararia</taxon>
    </lineage>
</organism>
<reference evidence="1" key="1">
    <citation type="submission" date="2021-02" db="EMBL/GenBank/DDBJ databases">
        <authorList>
            <consortium name="DOE Joint Genome Institute"/>
            <person name="Ahrendt S."/>
            <person name="Looney B.P."/>
            <person name="Miyauchi S."/>
            <person name="Morin E."/>
            <person name="Drula E."/>
            <person name="Courty P.E."/>
            <person name="Chicoki N."/>
            <person name="Fauchery L."/>
            <person name="Kohler A."/>
            <person name="Kuo A."/>
            <person name="Labutti K."/>
            <person name="Pangilinan J."/>
            <person name="Lipzen A."/>
            <person name="Riley R."/>
            <person name="Andreopoulos W."/>
            <person name="He G."/>
            <person name="Johnson J."/>
            <person name="Barry K.W."/>
            <person name="Grigoriev I.V."/>
            <person name="Nagy L."/>
            <person name="Hibbett D."/>
            <person name="Henrissat B."/>
            <person name="Matheny P.B."/>
            <person name="Labbe J."/>
            <person name="Martin F."/>
        </authorList>
    </citation>
    <scope>NUCLEOTIDE SEQUENCE</scope>
    <source>
        <strain evidence="1">EC-137</strain>
    </source>
</reference>
<dbReference type="Proteomes" id="UP000814128">
    <property type="component" value="Unassembled WGS sequence"/>
</dbReference>